<dbReference type="AlphaFoldDB" id="A0A6V6Z7Z3"/>
<accession>A0A6V6Z7Z3</accession>
<evidence type="ECO:0000313" key="1">
    <source>
        <dbReference type="EMBL" id="CAD0007729.1"/>
    </source>
</evidence>
<reference evidence="1 2" key="1">
    <citation type="submission" date="2020-06" db="EMBL/GenBank/DDBJ databases">
        <authorList>
            <person name="Criscuolo A."/>
        </authorList>
    </citation>
    <scope>NUCLEOTIDE SEQUENCE [LARGE SCALE GENOMIC DNA]</scope>
    <source>
        <strain evidence="2">CIP 111411</strain>
    </source>
</reference>
<dbReference type="Proteomes" id="UP000530060">
    <property type="component" value="Unassembled WGS sequence"/>
</dbReference>
<comment type="caution">
    <text evidence="1">The sequence shown here is derived from an EMBL/GenBank/DDBJ whole genome shotgun (WGS) entry which is preliminary data.</text>
</comment>
<name>A0A6V6Z7Z3_9FLAO</name>
<organism evidence="1 2">
    <name type="scientific">Flavobacterium salmonis</name>
    <dbReference type="NCBI Taxonomy" id="2654844"/>
    <lineage>
        <taxon>Bacteria</taxon>
        <taxon>Pseudomonadati</taxon>
        <taxon>Bacteroidota</taxon>
        <taxon>Flavobacteriia</taxon>
        <taxon>Flavobacteriales</taxon>
        <taxon>Flavobacteriaceae</taxon>
        <taxon>Flavobacterium</taxon>
    </lineage>
</organism>
<protein>
    <submittedName>
        <fullName evidence="1">Uncharacterized protein</fullName>
    </submittedName>
</protein>
<gene>
    <name evidence="1" type="ORF">FLAT13_04013</name>
</gene>
<evidence type="ECO:0000313" key="2">
    <source>
        <dbReference type="Proteomes" id="UP000530060"/>
    </source>
</evidence>
<keyword evidence="2" id="KW-1185">Reference proteome</keyword>
<proteinExistence type="predicted"/>
<sequence length="31" mass="3860">MKKALKYLHNNYDNTELTNSYDLRTEIKWQE</sequence>
<dbReference type="EMBL" id="CAIJDP010000083">
    <property type="protein sequence ID" value="CAD0007729.1"/>
    <property type="molecule type" value="Genomic_DNA"/>
</dbReference>